<evidence type="ECO:0000313" key="3">
    <source>
        <dbReference type="Proteomes" id="UP001597425"/>
    </source>
</evidence>
<dbReference type="EMBL" id="JBHUJD010000007">
    <property type="protein sequence ID" value="MFD2310173.1"/>
    <property type="molecule type" value="Genomic_DNA"/>
</dbReference>
<accession>A0ABW5ED06</accession>
<proteinExistence type="predicted"/>
<organism evidence="2 3">
    <name type="scientific">Microbulbifer halophilus</name>
    <dbReference type="NCBI Taxonomy" id="453963"/>
    <lineage>
        <taxon>Bacteria</taxon>
        <taxon>Pseudomonadati</taxon>
        <taxon>Pseudomonadota</taxon>
        <taxon>Gammaproteobacteria</taxon>
        <taxon>Cellvibrionales</taxon>
        <taxon>Microbulbiferaceae</taxon>
        <taxon>Microbulbifer</taxon>
    </lineage>
</organism>
<dbReference type="PROSITE" id="PS51257">
    <property type="entry name" value="PROKAR_LIPOPROTEIN"/>
    <property type="match status" value="1"/>
</dbReference>
<sequence length="184" mass="20140">MRFNGAITALGVLALVSLQGCGHLPSEMAEPEGEEAEKTESPARAETKAAPQQSGRPAHARIKAKPHTVDCNSPAKGFRRVAFRDLYTETGDSEAPFREADSAPTQFDVSAYVWGYDQCTSAGTCEGGDHYWLIGNGPRDDLQTWVVTPQFPRITIQSTCDEKLEVGERFRFSFSHGKLVGFSQ</sequence>
<keyword evidence="3" id="KW-1185">Reference proteome</keyword>
<comment type="caution">
    <text evidence="2">The sequence shown here is derived from an EMBL/GenBank/DDBJ whole genome shotgun (WGS) entry which is preliminary data.</text>
</comment>
<gene>
    <name evidence="2" type="ORF">ACFSKX_07050</name>
</gene>
<evidence type="ECO:0000313" key="2">
    <source>
        <dbReference type="EMBL" id="MFD2310173.1"/>
    </source>
</evidence>
<reference evidence="3" key="1">
    <citation type="journal article" date="2019" name="Int. J. Syst. Evol. Microbiol.">
        <title>The Global Catalogue of Microorganisms (GCM) 10K type strain sequencing project: providing services to taxonomists for standard genome sequencing and annotation.</title>
        <authorList>
            <consortium name="The Broad Institute Genomics Platform"/>
            <consortium name="The Broad Institute Genome Sequencing Center for Infectious Disease"/>
            <person name="Wu L."/>
            <person name="Ma J."/>
        </authorList>
    </citation>
    <scope>NUCLEOTIDE SEQUENCE [LARGE SCALE GENOMIC DNA]</scope>
    <source>
        <strain evidence="3">KCTC 12848</strain>
    </source>
</reference>
<feature type="compositionally biased region" description="Basic and acidic residues" evidence="1">
    <location>
        <begin position="36"/>
        <end position="47"/>
    </location>
</feature>
<feature type="region of interest" description="Disordered" evidence="1">
    <location>
        <begin position="25"/>
        <end position="70"/>
    </location>
</feature>
<protein>
    <recommendedName>
        <fullName evidence="4">Lipoprotein</fullName>
    </recommendedName>
</protein>
<dbReference type="Proteomes" id="UP001597425">
    <property type="component" value="Unassembled WGS sequence"/>
</dbReference>
<dbReference type="RefSeq" id="WP_265721447.1">
    <property type="nucleotide sequence ID" value="NZ_JAPIVK010000011.1"/>
</dbReference>
<name>A0ABW5ED06_9GAMM</name>
<evidence type="ECO:0000256" key="1">
    <source>
        <dbReference type="SAM" id="MobiDB-lite"/>
    </source>
</evidence>
<evidence type="ECO:0008006" key="4">
    <source>
        <dbReference type="Google" id="ProtNLM"/>
    </source>
</evidence>